<keyword evidence="3" id="KW-1185">Reference proteome</keyword>
<dbReference type="Proteomes" id="UP001642487">
    <property type="component" value="Chromosome 3"/>
</dbReference>
<evidence type="ECO:0000313" key="3">
    <source>
        <dbReference type="Proteomes" id="UP001642487"/>
    </source>
</evidence>
<gene>
    <name evidence="2" type="ORF">CITCOLO1_LOCUS9653</name>
</gene>
<organism evidence="2 3">
    <name type="scientific">Citrullus colocynthis</name>
    <name type="common">colocynth</name>
    <dbReference type="NCBI Taxonomy" id="252529"/>
    <lineage>
        <taxon>Eukaryota</taxon>
        <taxon>Viridiplantae</taxon>
        <taxon>Streptophyta</taxon>
        <taxon>Embryophyta</taxon>
        <taxon>Tracheophyta</taxon>
        <taxon>Spermatophyta</taxon>
        <taxon>Magnoliopsida</taxon>
        <taxon>eudicotyledons</taxon>
        <taxon>Gunneridae</taxon>
        <taxon>Pentapetalae</taxon>
        <taxon>rosids</taxon>
        <taxon>fabids</taxon>
        <taxon>Cucurbitales</taxon>
        <taxon>Cucurbitaceae</taxon>
        <taxon>Benincaseae</taxon>
        <taxon>Citrullus</taxon>
    </lineage>
</organism>
<feature type="region of interest" description="Disordered" evidence="1">
    <location>
        <begin position="1"/>
        <end position="22"/>
    </location>
</feature>
<accession>A0ABP0YGK9</accession>
<feature type="compositionally biased region" description="Polar residues" evidence="1">
    <location>
        <begin position="9"/>
        <end position="22"/>
    </location>
</feature>
<proteinExistence type="predicted"/>
<protein>
    <submittedName>
        <fullName evidence="2">Uncharacterized protein</fullName>
    </submittedName>
</protein>
<dbReference type="EMBL" id="OZ021737">
    <property type="protein sequence ID" value="CAK9317737.1"/>
    <property type="molecule type" value="Genomic_DNA"/>
</dbReference>
<evidence type="ECO:0000256" key="1">
    <source>
        <dbReference type="SAM" id="MobiDB-lite"/>
    </source>
</evidence>
<reference evidence="2 3" key="1">
    <citation type="submission" date="2024-03" db="EMBL/GenBank/DDBJ databases">
        <authorList>
            <person name="Gkanogiannis A."/>
            <person name="Becerra Lopez-Lavalle L."/>
        </authorList>
    </citation>
    <scope>NUCLEOTIDE SEQUENCE [LARGE SCALE GENOMIC DNA]</scope>
</reference>
<name>A0ABP0YGK9_9ROSI</name>
<sequence length="107" mass="12014">MGNLKSKINRVSSSSDYSPDENTANCNGLRKVTLNLKMPYSVHSPVVETAIRSVWRSLEYKGRRENFASIMEEDEGRDSRCCQIFIGVSSSVWAGLVDDVVIKLIWA</sequence>
<evidence type="ECO:0000313" key="2">
    <source>
        <dbReference type="EMBL" id="CAK9317737.1"/>
    </source>
</evidence>